<accession>A0ABS2BDH1</accession>
<proteinExistence type="predicted"/>
<protein>
    <submittedName>
        <fullName evidence="1">Uncharacterized protein</fullName>
    </submittedName>
</protein>
<dbReference type="GeneID" id="56500249"/>
<sequence>MNQHRMLRIDAGLHADEDGIEFAARQRAGEGRFVVEPFDGYAVFGEMIANCIASRHVFGKNRKIHYQLASWMSRQEMRRPCGPAGGVLRGAMSWFRLQQLDAPTVATRTRCVADGGCDGCNVQLRQACPGHE</sequence>
<gene>
    <name evidence="1" type="ORF">JQK92_31290</name>
</gene>
<evidence type="ECO:0000313" key="2">
    <source>
        <dbReference type="Proteomes" id="UP000755577"/>
    </source>
</evidence>
<dbReference type="Proteomes" id="UP000755577">
    <property type="component" value="Unassembled WGS sequence"/>
</dbReference>
<organism evidence="1 2">
    <name type="scientific">Burkholderia anthina</name>
    <dbReference type="NCBI Taxonomy" id="179879"/>
    <lineage>
        <taxon>Bacteria</taxon>
        <taxon>Pseudomonadati</taxon>
        <taxon>Pseudomonadota</taxon>
        <taxon>Betaproteobacteria</taxon>
        <taxon>Burkholderiales</taxon>
        <taxon>Burkholderiaceae</taxon>
        <taxon>Burkholderia</taxon>
        <taxon>Burkholderia cepacia complex</taxon>
    </lineage>
</organism>
<dbReference type="RefSeq" id="WP_162826178.1">
    <property type="nucleotide sequence ID" value="NZ_CABVLY010000007.1"/>
</dbReference>
<reference evidence="1 2" key="1">
    <citation type="submission" date="2021-02" db="EMBL/GenBank/DDBJ databases">
        <title>Draft genome of the type strains Burkholderia anthina DSM16086.</title>
        <authorList>
            <person name="Hertel R."/>
            <person name="Meissner J."/>
            <person name="Poehlein A."/>
            <person name="Daniel R."/>
            <person name="Commichau F.M."/>
        </authorList>
    </citation>
    <scope>NUCLEOTIDE SEQUENCE [LARGE SCALE GENOMIC DNA]</scope>
    <source>
        <strain evidence="1 2">DSM 16086</strain>
    </source>
</reference>
<name>A0ABS2BDH1_9BURK</name>
<dbReference type="EMBL" id="JAFCIQ010000033">
    <property type="protein sequence ID" value="MBM2770895.1"/>
    <property type="molecule type" value="Genomic_DNA"/>
</dbReference>
<evidence type="ECO:0000313" key="1">
    <source>
        <dbReference type="EMBL" id="MBM2770895.1"/>
    </source>
</evidence>
<comment type="caution">
    <text evidence="1">The sequence shown here is derived from an EMBL/GenBank/DDBJ whole genome shotgun (WGS) entry which is preliminary data.</text>
</comment>
<keyword evidence="2" id="KW-1185">Reference proteome</keyword>